<dbReference type="PROSITE" id="PS51194">
    <property type="entry name" value="HELICASE_CTER"/>
    <property type="match status" value="1"/>
</dbReference>
<evidence type="ECO:0000259" key="9">
    <source>
        <dbReference type="PROSITE" id="PS51192"/>
    </source>
</evidence>
<evidence type="ECO:0000259" key="10">
    <source>
        <dbReference type="PROSITE" id="PS51194"/>
    </source>
</evidence>
<dbReference type="SUPFAM" id="SSF52540">
    <property type="entry name" value="P-loop containing nucleoside triphosphate hydrolases"/>
    <property type="match status" value="1"/>
</dbReference>
<dbReference type="GO" id="GO:0003723">
    <property type="term" value="F:RNA binding"/>
    <property type="evidence" value="ECO:0007669"/>
    <property type="project" value="UniProtKB-KW"/>
</dbReference>
<keyword evidence="3" id="KW-0378">Hydrolase</keyword>
<dbReference type="RefSeq" id="XP_004257668.1">
    <property type="nucleotide sequence ID" value="XM_004257620.1"/>
</dbReference>
<feature type="domain" description="Helicase C-terminal" evidence="10">
    <location>
        <begin position="224"/>
        <end position="384"/>
    </location>
</feature>
<dbReference type="FunFam" id="3.40.50.300:FF:000849">
    <property type="entry name" value="ATP-dependent RNA helicase DBP5"/>
    <property type="match status" value="1"/>
</dbReference>
<dbReference type="EMBL" id="KB206483">
    <property type="protein sequence ID" value="ELP90897.1"/>
    <property type="molecule type" value="Genomic_DNA"/>
</dbReference>
<dbReference type="PANTHER" id="PTHR47958">
    <property type="entry name" value="ATP-DEPENDENT RNA HELICASE DBP3"/>
    <property type="match status" value="1"/>
</dbReference>
<evidence type="ECO:0000313" key="12">
    <source>
        <dbReference type="EMBL" id="ELP90897.1"/>
    </source>
</evidence>
<accession>A0A0A1U7R4</accession>
<dbReference type="PROSITE" id="PS51195">
    <property type="entry name" value="Q_MOTIF"/>
    <property type="match status" value="1"/>
</dbReference>
<evidence type="ECO:0000259" key="11">
    <source>
        <dbReference type="PROSITE" id="PS51195"/>
    </source>
</evidence>
<dbReference type="GO" id="GO:0005524">
    <property type="term" value="F:ATP binding"/>
    <property type="evidence" value="ECO:0007669"/>
    <property type="project" value="UniProtKB-KW"/>
</dbReference>
<dbReference type="InterPro" id="IPR014014">
    <property type="entry name" value="RNA_helicase_DEAD_Q_motif"/>
</dbReference>
<dbReference type="OMA" id="PENYMHR"/>
<dbReference type="FunFam" id="3.40.50.300:FF:000031">
    <property type="entry name" value="Eukaryotic initiation factor 4A-III"/>
    <property type="match status" value="1"/>
</dbReference>
<evidence type="ECO:0000256" key="4">
    <source>
        <dbReference type="ARBA" id="ARBA00022806"/>
    </source>
</evidence>
<keyword evidence="13" id="KW-1185">Reference proteome</keyword>
<dbReference type="CDD" id="cd18787">
    <property type="entry name" value="SF2_C_DEAD"/>
    <property type="match status" value="1"/>
</dbReference>
<evidence type="ECO:0000256" key="8">
    <source>
        <dbReference type="PROSITE-ProRule" id="PRU00552"/>
    </source>
</evidence>
<keyword evidence="5" id="KW-0067">ATP-binding</keyword>
<dbReference type="VEuPathDB" id="AmoebaDB:EIN_359900"/>
<evidence type="ECO:0000256" key="5">
    <source>
        <dbReference type="ARBA" id="ARBA00022840"/>
    </source>
</evidence>
<sequence length="384" mass="43836">MSDKSDNVPVYDAFEKMHLKEEILKGIYKQGYSKPSPIQQRAIVPISEGRDVIAQSQSGTGKTATFSTGVLQLVEPQKREVQVIIVSPTRELATQSENVIEGLSQYLTISVRACVGGKSEKEDVKAIERGCQVVSGTPGRLLTLIKKRVLAVKFVKVIVLDEADQMLDKGFTRAIYDIFKYLPERRQIVLCSATLTPEVLEIASLLMKNPLRILTKREKVTLDIIKQYYVKLAREDQKFDTLCEIYDTMTITQSVIFCNMRKKVDWLTENMLKANFPVISMHAEMPQEEREYVMNVFRKGEKRVLITTDIWARGIDVTQISLVVNYDFPNNREVYVHRIGRSGRFGRNGVAINFVLDSEMNELKDLMDYYSTKINVLPENFADL</sequence>
<dbReference type="GO" id="GO:0003724">
    <property type="term" value="F:RNA helicase activity"/>
    <property type="evidence" value="ECO:0007669"/>
    <property type="project" value="UniProtKB-EC"/>
</dbReference>
<evidence type="ECO:0000256" key="3">
    <source>
        <dbReference type="ARBA" id="ARBA00022801"/>
    </source>
</evidence>
<dbReference type="InterPro" id="IPR001650">
    <property type="entry name" value="Helicase_C-like"/>
</dbReference>
<dbReference type="KEGG" id="eiv:EIN_359900"/>
<evidence type="ECO:0000256" key="1">
    <source>
        <dbReference type="ARBA" id="ARBA00012552"/>
    </source>
</evidence>
<dbReference type="SMART" id="SM00487">
    <property type="entry name" value="DEXDc"/>
    <property type="match status" value="1"/>
</dbReference>
<keyword evidence="6" id="KW-0694">RNA-binding</keyword>
<organism evidence="12 13">
    <name type="scientific">Entamoeba invadens IP1</name>
    <dbReference type="NCBI Taxonomy" id="370355"/>
    <lineage>
        <taxon>Eukaryota</taxon>
        <taxon>Amoebozoa</taxon>
        <taxon>Evosea</taxon>
        <taxon>Archamoebae</taxon>
        <taxon>Mastigamoebida</taxon>
        <taxon>Entamoebidae</taxon>
        <taxon>Entamoeba</taxon>
    </lineage>
</organism>
<evidence type="ECO:0000313" key="13">
    <source>
        <dbReference type="Proteomes" id="UP000014680"/>
    </source>
</evidence>
<evidence type="ECO:0000256" key="2">
    <source>
        <dbReference type="ARBA" id="ARBA00022741"/>
    </source>
</evidence>
<feature type="domain" description="Helicase ATP-binding" evidence="9">
    <location>
        <begin position="43"/>
        <end position="213"/>
    </location>
</feature>
<dbReference type="GO" id="GO:0016787">
    <property type="term" value="F:hydrolase activity"/>
    <property type="evidence" value="ECO:0007669"/>
    <property type="project" value="UniProtKB-KW"/>
</dbReference>
<proteinExistence type="predicted"/>
<dbReference type="Proteomes" id="UP000014680">
    <property type="component" value="Unassembled WGS sequence"/>
</dbReference>
<dbReference type="Pfam" id="PF00270">
    <property type="entry name" value="DEAD"/>
    <property type="match status" value="1"/>
</dbReference>
<dbReference type="Gene3D" id="3.40.50.300">
    <property type="entry name" value="P-loop containing nucleotide triphosphate hydrolases"/>
    <property type="match status" value="2"/>
</dbReference>
<dbReference type="EC" id="3.6.4.13" evidence="1"/>
<keyword evidence="2" id="KW-0547">Nucleotide-binding</keyword>
<evidence type="ECO:0000256" key="7">
    <source>
        <dbReference type="ARBA" id="ARBA00047984"/>
    </source>
</evidence>
<dbReference type="GeneID" id="14889828"/>
<evidence type="ECO:0000256" key="6">
    <source>
        <dbReference type="ARBA" id="ARBA00022884"/>
    </source>
</evidence>
<protein>
    <recommendedName>
        <fullName evidence="1">RNA helicase</fullName>
        <ecNumber evidence="1">3.6.4.13</ecNumber>
    </recommendedName>
</protein>
<dbReference type="InterPro" id="IPR014001">
    <property type="entry name" value="Helicase_ATP-bd"/>
</dbReference>
<dbReference type="PROSITE" id="PS51192">
    <property type="entry name" value="HELICASE_ATP_BIND_1"/>
    <property type="match status" value="1"/>
</dbReference>
<dbReference type="OrthoDB" id="10265785at2759"/>
<dbReference type="InterPro" id="IPR011545">
    <property type="entry name" value="DEAD/DEAH_box_helicase_dom"/>
</dbReference>
<feature type="short sequence motif" description="Q motif" evidence="8">
    <location>
        <begin position="12"/>
        <end position="40"/>
    </location>
</feature>
<name>A0A0A1U7R4_ENTIV</name>
<dbReference type="SMART" id="SM00490">
    <property type="entry name" value="HELICc"/>
    <property type="match status" value="1"/>
</dbReference>
<feature type="domain" description="DEAD-box RNA helicase Q" evidence="11">
    <location>
        <begin position="12"/>
        <end position="40"/>
    </location>
</feature>
<comment type="catalytic activity">
    <reaction evidence="7">
        <text>ATP + H2O = ADP + phosphate + H(+)</text>
        <dbReference type="Rhea" id="RHEA:13065"/>
        <dbReference type="ChEBI" id="CHEBI:15377"/>
        <dbReference type="ChEBI" id="CHEBI:15378"/>
        <dbReference type="ChEBI" id="CHEBI:30616"/>
        <dbReference type="ChEBI" id="CHEBI:43474"/>
        <dbReference type="ChEBI" id="CHEBI:456216"/>
        <dbReference type="EC" id="3.6.4.13"/>
    </reaction>
</comment>
<dbReference type="AlphaFoldDB" id="A0A0A1U7R4"/>
<dbReference type="Pfam" id="PF00271">
    <property type="entry name" value="Helicase_C"/>
    <property type="match status" value="1"/>
</dbReference>
<dbReference type="InterPro" id="IPR027417">
    <property type="entry name" value="P-loop_NTPase"/>
</dbReference>
<gene>
    <name evidence="12" type="ORF">EIN_359900</name>
</gene>
<reference evidence="12 13" key="1">
    <citation type="submission" date="2012-10" db="EMBL/GenBank/DDBJ databases">
        <authorList>
            <person name="Zafar N."/>
            <person name="Inman J."/>
            <person name="Hall N."/>
            <person name="Lorenzi H."/>
            <person name="Caler E."/>
        </authorList>
    </citation>
    <scope>NUCLEOTIDE SEQUENCE [LARGE SCALE GENOMIC DNA]</scope>
    <source>
        <strain evidence="12 13">IP1</strain>
    </source>
</reference>
<keyword evidence="4 12" id="KW-0347">Helicase</keyword>